<dbReference type="InterPro" id="IPR010730">
    <property type="entry name" value="HET"/>
</dbReference>
<evidence type="ECO:0000313" key="3">
    <source>
        <dbReference type="Proteomes" id="UP000284375"/>
    </source>
</evidence>
<dbReference type="PANTHER" id="PTHR33112:SF16">
    <property type="entry name" value="HETEROKARYON INCOMPATIBILITY DOMAIN-CONTAINING PROTEIN"/>
    <property type="match status" value="1"/>
</dbReference>
<dbReference type="EMBL" id="LJZO01000046">
    <property type="protein sequence ID" value="ROV90976.1"/>
    <property type="molecule type" value="Genomic_DNA"/>
</dbReference>
<dbReference type="PANTHER" id="PTHR33112">
    <property type="entry name" value="DOMAIN PROTEIN, PUTATIVE-RELATED"/>
    <property type="match status" value="1"/>
</dbReference>
<evidence type="ECO:0000259" key="1">
    <source>
        <dbReference type="Pfam" id="PF06985"/>
    </source>
</evidence>
<keyword evidence="3" id="KW-1185">Reference proteome</keyword>
<dbReference type="Pfam" id="PF06985">
    <property type="entry name" value="HET"/>
    <property type="match status" value="1"/>
</dbReference>
<accession>A0A423VJ46</accession>
<feature type="domain" description="Heterokaryon incompatibility" evidence="1">
    <location>
        <begin position="69"/>
        <end position="194"/>
    </location>
</feature>
<proteinExistence type="predicted"/>
<reference evidence="2 3" key="1">
    <citation type="submission" date="2015-09" db="EMBL/GenBank/DDBJ databases">
        <title>Host preference determinants of Valsa canker pathogens revealed by comparative genomics.</title>
        <authorList>
            <person name="Yin Z."/>
            <person name="Huang L."/>
        </authorList>
    </citation>
    <scope>NUCLEOTIDE SEQUENCE [LARGE SCALE GENOMIC DNA]</scope>
    <source>
        <strain evidence="2 3">YSFL</strain>
    </source>
</reference>
<protein>
    <recommendedName>
        <fullName evidence="1">Heterokaryon incompatibility domain-containing protein</fullName>
    </recommendedName>
</protein>
<comment type="caution">
    <text evidence="2">The sequence shown here is derived from an EMBL/GenBank/DDBJ whole genome shotgun (WGS) entry which is preliminary data.</text>
</comment>
<sequence>MPQFILPELDNISFCDLQACIDEHDCGDSQTADLPTRLLDLDSLNPNEIKLILTANLSPWTEGTERPRYAALSYCWGAQNNNTHRTTPSNLQQHMKAIRVSDLPRTLQETVWVARYLGIRYLWIDALCIIQRGNTSDSDEADNKTADTDWQYESTRMHLVYGNALVTIVAAAASHSDGGLILSRCPTRRSKLRECLHEEPLSGRAWALQEWALSSRRLVFSNTGTHFVCDYIGEGSGIQMRLIAKSEYYTGWHKLVSNYCSRDLTNPRDKLTGFSGLAQIYAKRLEIPTNDYLSGLWRHLLLRDLLWKRTCQPDALNVPRNRGRQPGRAPTWSWASIDGNVELMGDDIQMPEAKIQNCQVELAVGDDVFGQVKSGILEINCPFMSVSFHPIARGPDFKEGWWAGGDDNKFYFYPDDESELEGHDLTPKLPCLLLGWAREDYGSPMSLYGIVVRPDYTQQCFVRIGLFRYVTSFYTLLSSLDAYSREDFKIV</sequence>
<gene>
    <name evidence="2" type="ORF">VSDG_07719</name>
</gene>
<organism evidence="2 3">
    <name type="scientific">Cytospora chrysosperma</name>
    <name type="common">Cytospora canker fungus</name>
    <name type="synonym">Sphaeria chrysosperma</name>
    <dbReference type="NCBI Taxonomy" id="252740"/>
    <lineage>
        <taxon>Eukaryota</taxon>
        <taxon>Fungi</taxon>
        <taxon>Dikarya</taxon>
        <taxon>Ascomycota</taxon>
        <taxon>Pezizomycotina</taxon>
        <taxon>Sordariomycetes</taxon>
        <taxon>Sordariomycetidae</taxon>
        <taxon>Diaporthales</taxon>
        <taxon>Cytosporaceae</taxon>
        <taxon>Cytospora</taxon>
    </lineage>
</organism>
<dbReference type="AlphaFoldDB" id="A0A423VJ46"/>
<dbReference type="Proteomes" id="UP000284375">
    <property type="component" value="Unassembled WGS sequence"/>
</dbReference>
<name>A0A423VJ46_CYTCH</name>
<dbReference type="STRING" id="252740.A0A423VJ46"/>
<evidence type="ECO:0000313" key="2">
    <source>
        <dbReference type="EMBL" id="ROV90976.1"/>
    </source>
</evidence>
<dbReference type="OrthoDB" id="47007at2759"/>